<dbReference type="SUPFAM" id="SSF82771">
    <property type="entry name" value="GIY-YIG endonuclease"/>
    <property type="match status" value="1"/>
</dbReference>
<accession>A0A068SLR1</accession>
<dbReference type="InterPro" id="IPR000305">
    <property type="entry name" value="GIY-YIG_endonuc"/>
</dbReference>
<dbReference type="PANTHER" id="PTHR34477">
    <property type="entry name" value="UPF0213 PROTEIN YHBQ"/>
    <property type="match status" value="1"/>
</dbReference>
<dbReference type="Pfam" id="PF01541">
    <property type="entry name" value="GIY-YIG"/>
    <property type="match status" value="1"/>
</dbReference>
<gene>
    <name evidence="3" type="ORF">RG540_CH10090</name>
</gene>
<evidence type="ECO:0000313" key="3">
    <source>
        <dbReference type="EMBL" id="CDN47197.1"/>
    </source>
</evidence>
<evidence type="ECO:0000259" key="2">
    <source>
        <dbReference type="PROSITE" id="PS50164"/>
    </source>
</evidence>
<keyword evidence="4" id="KW-1185">Reference proteome</keyword>
<organism evidence="3 4">
    <name type="scientific">Neorhizobium galegae bv. orientalis str. HAMBI 540</name>
    <dbReference type="NCBI Taxonomy" id="1028800"/>
    <lineage>
        <taxon>Bacteria</taxon>
        <taxon>Pseudomonadati</taxon>
        <taxon>Pseudomonadota</taxon>
        <taxon>Alphaproteobacteria</taxon>
        <taxon>Hyphomicrobiales</taxon>
        <taxon>Rhizobiaceae</taxon>
        <taxon>Rhizobium/Agrobacterium group</taxon>
        <taxon>Neorhizobium</taxon>
    </lineage>
</organism>
<dbReference type="InterPro" id="IPR050190">
    <property type="entry name" value="UPF0213_domain"/>
</dbReference>
<comment type="similarity">
    <text evidence="1">Belongs to the UPF0213 family.</text>
</comment>
<name>A0A068SLR1_NEOGA</name>
<dbReference type="PATRIC" id="fig|1028800.3.peg.1024"/>
<dbReference type="eggNOG" id="COG2827">
    <property type="taxonomic scope" value="Bacteria"/>
</dbReference>
<dbReference type="Gene3D" id="3.40.1440.10">
    <property type="entry name" value="GIY-YIG endonuclease"/>
    <property type="match status" value="1"/>
</dbReference>
<dbReference type="GeneID" id="24258708"/>
<evidence type="ECO:0000256" key="1">
    <source>
        <dbReference type="ARBA" id="ARBA00007435"/>
    </source>
</evidence>
<dbReference type="PROSITE" id="PS50164">
    <property type="entry name" value="GIY_YIG"/>
    <property type="match status" value="1"/>
</dbReference>
<dbReference type="OrthoDB" id="287318at2"/>
<dbReference type="KEGG" id="ngg:RG540_CH10090"/>
<reference evidence="4" key="1">
    <citation type="journal article" date="2014" name="BMC Genomics">
        <title>Genome sequencing of two Neorhizobium galegae strains reveals a noeT gene responsible for the unusual acetylation of the nodulation factors.</title>
        <authorList>
            <person name="Osterman J."/>
            <person name="Marsh J."/>
            <person name="Laine P.K."/>
            <person name="Zeng Z."/>
            <person name="Alatalo E."/>
            <person name="Sullivan J.T."/>
            <person name="Young J.P."/>
            <person name="Thomas-Oates J."/>
            <person name="Paulin L."/>
            <person name="Lindstrom K."/>
        </authorList>
    </citation>
    <scope>NUCLEOTIDE SEQUENCE [LARGE SCALE GENOMIC DNA]</scope>
    <source>
        <strain evidence="4">HAMBI 540</strain>
    </source>
</reference>
<dbReference type="HOGENOM" id="CLU_135650_3_1_5"/>
<proteinExistence type="inferred from homology"/>
<dbReference type="CDD" id="cd10448">
    <property type="entry name" value="GIY-YIG_unchar_3"/>
    <property type="match status" value="1"/>
</dbReference>
<protein>
    <submittedName>
        <fullName evidence="3">Excinuclease ABC C subunit domain protein</fullName>
    </submittedName>
</protein>
<dbReference type="AlphaFoldDB" id="A0A068SLR1"/>
<evidence type="ECO:0000313" key="4">
    <source>
        <dbReference type="Proteomes" id="UP000028181"/>
    </source>
</evidence>
<dbReference type="PANTHER" id="PTHR34477:SF5">
    <property type="entry name" value="BSL5627 PROTEIN"/>
    <property type="match status" value="1"/>
</dbReference>
<dbReference type="InterPro" id="IPR035901">
    <property type="entry name" value="GIY-YIG_endonuc_sf"/>
</dbReference>
<sequence length="96" mass="11469">MKGYVYILASRRNGTLYIGVTRDLPGRLYEHQNELTPGFTSRYGVKTLVWFEEYDLLVDAITREKTMKKWPRKWKLNLIEERNPDWEDIASHLHSL</sequence>
<feature type="domain" description="GIY-YIG" evidence="2">
    <location>
        <begin position="1"/>
        <end position="78"/>
    </location>
</feature>
<dbReference type="EMBL" id="HG938353">
    <property type="protein sequence ID" value="CDN47197.1"/>
    <property type="molecule type" value="Genomic_DNA"/>
</dbReference>
<dbReference type="RefSeq" id="WP_038585269.1">
    <property type="nucleotide sequence ID" value="NZ_HG938353.1"/>
</dbReference>
<dbReference type="Proteomes" id="UP000028181">
    <property type="component" value="Chromosome I"/>
</dbReference>